<proteinExistence type="predicted"/>
<keyword evidence="5" id="KW-1185">Reference proteome</keyword>
<reference evidence="5" key="1">
    <citation type="journal article" date="2023" name="Commun. Biol.">
        <title>Genome analysis of Parmales, the sister group of diatoms, reveals the evolutionary specialization of diatoms from phago-mixotrophs to photoautotrophs.</title>
        <authorList>
            <person name="Ban H."/>
            <person name="Sato S."/>
            <person name="Yoshikawa S."/>
            <person name="Yamada K."/>
            <person name="Nakamura Y."/>
            <person name="Ichinomiya M."/>
            <person name="Sato N."/>
            <person name="Blanc-Mathieu R."/>
            <person name="Endo H."/>
            <person name="Kuwata A."/>
            <person name="Ogata H."/>
        </authorList>
    </citation>
    <scope>NUCLEOTIDE SEQUENCE [LARGE SCALE GENOMIC DNA]</scope>
    <source>
        <strain evidence="5">NIES 3700</strain>
    </source>
</reference>
<dbReference type="GO" id="GO:0005975">
    <property type="term" value="P:carbohydrate metabolic process"/>
    <property type="evidence" value="ECO:0007669"/>
    <property type="project" value="InterPro"/>
</dbReference>
<gene>
    <name evidence="4" type="ORF">TrLO_g14740</name>
</gene>
<dbReference type="Proteomes" id="UP001165122">
    <property type="component" value="Unassembled WGS sequence"/>
</dbReference>
<evidence type="ECO:0000256" key="1">
    <source>
        <dbReference type="SAM" id="Phobius"/>
    </source>
</evidence>
<dbReference type="GO" id="GO:0030246">
    <property type="term" value="F:carbohydrate binding"/>
    <property type="evidence" value="ECO:0007669"/>
    <property type="project" value="InterPro"/>
</dbReference>
<dbReference type="InterPro" id="IPR008928">
    <property type="entry name" value="6-hairpin_glycosidase_sf"/>
</dbReference>
<dbReference type="GO" id="GO:0005829">
    <property type="term" value="C:cytosol"/>
    <property type="evidence" value="ECO:0007669"/>
    <property type="project" value="TreeGrafter"/>
</dbReference>
<dbReference type="InterPro" id="IPR050883">
    <property type="entry name" value="PNGase"/>
</dbReference>
<dbReference type="Pfam" id="PF07971">
    <property type="entry name" value="Glyco_hydro_92"/>
    <property type="match status" value="1"/>
</dbReference>
<evidence type="ECO:0000259" key="2">
    <source>
        <dbReference type="Pfam" id="PF07971"/>
    </source>
</evidence>
<dbReference type="InterPro" id="IPR014718">
    <property type="entry name" value="GH-type_carb-bd"/>
</dbReference>
<evidence type="ECO:0000313" key="5">
    <source>
        <dbReference type="Proteomes" id="UP001165122"/>
    </source>
</evidence>
<evidence type="ECO:0000313" key="4">
    <source>
        <dbReference type="EMBL" id="GMI11788.1"/>
    </source>
</evidence>
<dbReference type="InterPro" id="IPR012939">
    <property type="entry name" value="Glyco_hydro_92"/>
</dbReference>
<feature type="domain" description="Glycosyl hydrolase family 92" evidence="2">
    <location>
        <begin position="298"/>
        <end position="714"/>
    </location>
</feature>
<name>A0A9W7FGI3_9STRA</name>
<accession>A0A9W7FGI3</accession>
<dbReference type="PANTHER" id="PTHR12143">
    <property type="entry name" value="PEPTIDE N-GLYCANASE PNGASE -RELATED"/>
    <property type="match status" value="1"/>
</dbReference>
<dbReference type="Gene3D" id="1.20.1050.60">
    <property type="entry name" value="alpha-1,2-mannosidase"/>
    <property type="match status" value="1"/>
</dbReference>
<dbReference type="OrthoDB" id="419909at2759"/>
<keyword evidence="1" id="KW-1133">Transmembrane helix</keyword>
<dbReference type="PANTHER" id="PTHR12143:SF43">
    <property type="entry name" value="PUTATIVE-RELATED"/>
    <property type="match status" value="1"/>
</dbReference>
<keyword evidence="1" id="KW-0812">Transmembrane</keyword>
<protein>
    <recommendedName>
        <fullName evidence="6">Alpha-1,2-mannosidase</fullName>
    </recommendedName>
</protein>
<dbReference type="GO" id="GO:0006516">
    <property type="term" value="P:glycoprotein catabolic process"/>
    <property type="evidence" value="ECO:0007669"/>
    <property type="project" value="TreeGrafter"/>
</dbReference>
<keyword evidence="1" id="KW-0472">Membrane</keyword>
<dbReference type="AlphaFoldDB" id="A0A9W7FGI3"/>
<dbReference type="Gene3D" id="3.30.2080.10">
    <property type="entry name" value="GH92 mannosidase domain"/>
    <property type="match status" value="1"/>
</dbReference>
<evidence type="ECO:0008006" key="6">
    <source>
        <dbReference type="Google" id="ProtNLM"/>
    </source>
</evidence>
<dbReference type="InterPro" id="IPR041371">
    <property type="entry name" value="GH92_N"/>
</dbReference>
<evidence type="ECO:0000259" key="3">
    <source>
        <dbReference type="Pfam" id="PF17678"/>
    </source>
</evidence>
<dbReference type="NCBIfam" id="TIGR01180">
    <property type="entry name" value="aman2_put"/>
    <property type="match status" value="1"/>
</dbReference>
<sequence>MNKRSRQLYCGAASILATIFVTINVYIFTFATYESQKTSDAHLIIPRSSIHDEVDPFIGTSVTGHTTRGTNATIDSILSVDKILDAADPFLLDAVDPFIGTSGTGHTTPGAKAPFGMMYMSPVNVHDPIHDFDWWDYCSGYQFEDTTFEGIAHTALTGTGIAGLLDVIVSPFQHGATIDKKTERASPGYYAVTVDGVKIEVTAGNRVGVHRYENLHHLYFKGRCTVEAIPPTRLSFRGSCDSYVNERWEKLKYPYRVFFYGDTSAPFIARGGTSLEFSRDNPTNISLRIGISYTDADGAKNNLEAEGLATFEDQLEATRKTWTRYLSKINPTGFRTESQRRTYFSALYRSLLSPYAHSDADGRMKSTVVDFTYYTFFSTWDTFRSQSSVLRLAAPDVLLDIAKTIVHQYEHVGIAARWTIAGYDIQMMPGIHGITLAFQAWRWGLTDDDLSRRIYDAALGSMNSKGLYKEGHLDAFMAHDGFIPCFKNPRGLPGGHITCCYETVSAALELGLNAHCVAVLAEHFGENSVADKFKTLAQSYRLHYDSESTYLVGVKDSGGFCRPHSATAVPDVSELYTEGNALTWFFSVPHDIEGLVELIGGRDAFRDRLNTLFTSKIGELEIKKMDYSGLVGAYAHGNEPTHHVPFLFQTALGDATTTNYYVDHILNNLYDDTPKGLPGNDDAGQMSAWYVLAFIGVYPVDPTAIEMVKFQPAVINVE</sequence>
<dbReference type="Gene3D" id="1.20.1610.10">
    <property type="entry name" value="alpha-1,2-mannosidases domains"/>
    <property type="match status" value="1"/>
</dbReference>
<dbReference type="Gene3D" id="2.70.98.10">
    <property type="match status" value="1"/>
</dbReference>
<feature type="transmembrane region" description="Helical" evidence="1">
    <location>
        <begin position="12"/>
        <end position="33"/>
    </location>
</feature>
<dbReference type="GO" id="GO:0000224">
    <property type="term" value="F:peptide-N4-(N-acetyl-beta-glucosaminyl)asparagine amidase activity"/>
    <property type="evidence" value="ECO:0007669"/>
    <property type="project" value="TreeGrafter"/>
</dbReference>
<comment type="caution">
    <text evidence="4">The sequence shown here is derived from an EMBL/GenBank/DDBJ whole genome shotgun (WGS) entry which is preliminary data.</text>
</comment>
<dbReference type="InterPro" id="IPR005887">
    <property type="entry name" value="GH92_a_mannosidase_put"/>
</dbReference>
<dbReference type="Pfam" id="PF17678">
    <property type="entry name" value="Glyco_hydro_92N"/>
    <property type="match status" value="1"/>
</dbReference>
<dbReference type="SUPFAM" id="SSF48208">
    <property type="entry name" value="Six-hairpin glycosidases"/>
    <property type="match status" value="1"/>
</dbReference>
<feature type="domain" description="Glycosyl hydrolase family 92 N-terminal" evidence="3">
    <location>
        <begin position="95"/>
        <end position="270"/>
    </location>
</feature>
<organism evidence="4 5">
    <name type="scientific">Triparma laevis f. longispina</name>
    <dbReference type="NCBI Taxonomy" id="1714387"/>
    <lineage>
        <taxon>Eukaryota</taxon>
        <taxon>Sar</taxon>
        <taxon>Stramenopiles</taxon>
        <taxon>Ochrophyta</taxon>
        <taxon>Bolidophyceae</taxon>
        <taxon>Parmales</taxon>
        <taxon>Triparmaceae</taxon>
        <taxon>Triparma</taxon>
    </lineage>
</organism>
<dbReference type="EMBL" id="BRXW01000167">
    <property type="protein sequence ID" value="GMI11788.1"/>
    <property type="molecule type" value="Genomic_DNA"/>
</dbReference>